<proteinExistence type="predicted"/>
<protein>
    <submittedName>
        <fullName evidence="2">Hypp5774 protein</fullName>
    </submittedName>
</protein>
<evidence type="ECO:0000256" key="1">
    <source>
        <dbReference type="SAM" id="MobiDB-lite"/>
    </source>
</evidence>
<dbReference type="Proteomes" id="UP000838412">
    <property type="component" value="Chromosome 11"/>
</dbReference>
<reference evidence="2" key="1">
    <citation type="submission" date="2022-01" db="EMBL/GenBank/DDBJ databases">
        <authorList>
            <person name="Braso-Vives M."/>
        </authorList>
    </citation>
    <scope>NUCLEOTIDE SEQUENCE</scope>
</reference>
<sequence length="154" mass="15876">MEIGEMPGAFPLPGPSTSNENGTIEISTVTGNIPVNNRVDAQISLSGYAMDIIELPGVFPLPGPSTSNENGTIEISTVTGNIPVNNPVDGQIIDKELKRMNLPIGCAGNAVNIGEMPGAFPLPGPSTSNENGTIEISTVTGNIPVTNPVDAPER</sequence>
<dbReference type="AlphaFoldDB" id="A0A8J9YM96"/>
<organism evidence="2 3">
    <name type="scientific">Branchiostoma lanceolatum</name>
    <name type="common">Common lancelet</name>
    <name type="synonym">Amphioxus lanceolatum</name>
    <dbReference type="NCBI Taxonomy" id="7740"/>
    <lineage>
        <taxon>Eukaryota</taxon>
        <taxon>Metazoa</taxon>
        <taxon>Chordata</taxon>
        <taxon>Cephalochordata</taxon>
        <taxon>Leptocardii</taxon>
        <taxon>Amphioxiformes</taxon>
        <taxon>Branchiostomatidae</taxon>
        <taxon>Branchiostoma</taxon>
    </lineage>
</organism>
<gene>
    <name evidence="2" type="primary">Hypp5774</name>
    <name evidence="2" type="ORF">BLAG_LOCUS3616</name>
</gene>
<dbReference type="EMBL" id="OV696696">
    <property type="protein sequence ID" value="CAH1239265.1"/>
    <property type="molecule type" value="Genomic_DNA"/>
</dbReference>
<evidence type="ECO:0000313" key="3">
    <source>
        <dbReference type="Proteomes" id="UP000838412"/>
    </source>
</evidence>
<keyword evidence="3" id="KW-1185">Reference proteome</keyword>
<accession>A0A8J9YM96</accession>
<name>A0A8J9YM96_BRALA</name>
<feature type="region of interest" description="Disordered" evidence="1">
    <location>
        <begin position="1"/>
        <end position="21"/>
    </location>
</feature>
<evidence type="ECO:0000313" key="2">
    <source>
        <dbReference type="EMBL" id="CAH1239265.1"/>
    </source>
</evidence>